<reference evidence="3" key="1">
    <citation type="submission" date="2021-02" db="EMBL/GenBank/DDBJ databases">
        <title>Fulvivirga sp. S481 isolated from sea water.</title>
        <authorList>
            <person name="Bae S.S."/>
            <person name="Baek K."/>
        </authorList>
    </citation>
    <scope>NUCLEOTIDE SEQUENCE</scope>
    <source>
        <strain evidence="3">S481</strain>
    </source>
</reference>
<dbReference type="PANTHER" id="PTHR34387">
    <property type="entry name" value="SLR1258 PROTEIN"/>
    <property type="match status" value="1"/>
</dbReference>
<keyword evidence="1" id="KW-0175">Coiled coil</keyword>
<feature type="signal peptide" evidence="2">
    <location>
        <begin position="1"/>
        <end position="19"/>
    </location>
</feature>
<keyword evidence="4" id="KW-1185">Reference proteome</keyword>
<feature type="coiled-coil region" evidence="1">
    <location>
        <begin position="143"/>
        <end position="172"/>
    </location>
</feature>
<name>A0A975A022_9BACT</name>
<feature type="chain" id="PRO_5037317663" evidence="2">
    <location>
        <begin position="20"/>
        <end position="227"/>
    </location>
</feature>
<gene>
    <name evidence="3" type="ORF">JR347_15185</name>
</gene>
<dbReference type="AlphaFoldDB" id="A0A975A022"/>
<dbReference type="Pfam" id="PF04402">
    <property type="entry name" value="SIMPL"/>
    <property type="match status" value="1"/>
</dbReference>
<dbReference type="PANTHER" id="PTHR34387:SF1">
    <property type="entry name" value="PERIPLASMIC IMMUNOGENIC PROTEIN"/>
    <property type="match status" value="1"/>
</dbReference>
<evidence type="ECO:0000313" key="4">
    <source>
        <dbReference type="Proteomes" id="UP000662783"/>
    </source>
</evidence>
<dbReference type="Gene3D" id="3.30.70.2970">
    <property type="entry name" value="Protein of unknown function (DUF541), domain 2"/>
    <property type="match status" value="1"/>
</dbReference>
<sequence length="227" mass="25618">MKSKLLLIALILVTTVVQAQVESRVKKIEVNGKAEMEVIPDEIYLQIALKEYKSGLKKVDINTLEAGLVKAVKQLNLGENNLTVDNIYGYNWDWKKRKSDEFLATKSFKLKVNNLKMLNDLIEKLDADGVNSINIAEVSHSRIDEYRRELKIKALQAAKAKATALLASIDEEIGGALEIQEVGQYDAPMYARNTMMMEAKMDGGYQSDLEYKNITISSEIRAVFEIR</sequence>
<dbReference type="EMBL" id="CP070608">
    <property type="protein sequence ID" value="QSE96924.1"/>
    <property type="molecule type" value="Genomic_DNA"/>
</dbReference>
<dbReference type="InterPro" id="IPR007497">
    <property type="entry name" value="SIMPL/DUF541"/>
</dbReference>
<evidence type="ECO:0000256" key="2">
    <source>
        <dbReference type="SAM" id="SignalP"/>
    </source>
</evidence>
<dbReference type="InterPro" id="IPR052022">
    <property type="entry name" value="26kDa_periplasmic_antigen"/>
</dbReference>
<dbReference type="Gene3D" id="3.30.110.170">
    <property type="entry name" value="Protein of unknown function (DUF541), domain 1"/>
    <property type="match status" value="1"/>
</dbReference>
<dbReference type="KEGG" id="fuv:JR347_15185"/>
<organism evidence="3 4">
    <name type="scientific">Fulvivirga lutea</name>
    <dbReference type="NCBI Taxonomy" id="2810512"/>
    <lineage>
        <taxon>Bacteria</taxon>
        <taxon>Pseudomonadati</taxon>
        <taxon>Bacteroidota</taxon>
        <taxon>Cytophagia</taxon>
        <taxon>Cytophagales</taxon>
        <taxon>Fulvivirgaceae</taxon>
        <taxon>Fulvivirga</taxon>
    </lineage>
</organism>
<protein>
    <submittedName>
        <fullName evidence="3">SIMPL domain-containing protein</fullName>
    </submittedName>
</protein>
<evidence type="ECO:0000256" key="1">
    <source>
        <dbReference type="SAM" id="Coils"/>
    </source>
</evidence>
<accession>A0A975A022</accession>
<keyword evidence="2" id="KW-0732">Signal</keyword>
<dbReference type="RefSeq" id="WP_205721438.1">
    <property type="nucleotide sequence ID" value="NZ_CP070608.1"/>
</dbReference>
<dbReference type="GO" id="GO:0006974">
    <property type="term" value="P:DNA damage response"/>
    <property type="evidence" value="ECO:0007669"/>
    <property type="project" value="TreeGrafter"/>
</dbReference>
<dbReference type="Proteomes" id="UP000662783">
    <property type="component" value="Chromosome"/>
</dbReference>
<evidence type="ECO:0000313" key="3">
    <source>
        <dbReference type="EMBL" id="QSE96924.1"/>
    </source>
</evidence>
<proteinExistence type="predicted"/>